<evidence type="ECO:0000256" key="1">
    <source>
        <dbReference type="ARBA" id="ARBA00022723"/>
    </source>
</evidence>
<keyword evidence="3" id="KW-0862">Zinc</keyword>
<organism evidence="7 8">
    <name type="scientific">Frankliniella fusca</name>
    <dbReference type="NCBI Taxonomy" id="407009"/>
    <lineage>
        <taxon>Eukaryota</taxon>
        <taxon>Metazoa</taxon>
        <taxon>Ecdysozoa</taxon>
        <taxon>Arthropoda</taxon>
        <taxon>Hexapoda</taxon>
        <taxon>Insecta</taxon>
        <taxon>Pterygota</taxon>
        <taxon>Neoptera</taxon>
        <taxon>Paraneoptera</taxon>
        <taxon>Thysanoptera</taxon>
        <taxon>Terebrantia</taxon>
        <taxon>Thripoidea</taxon>
        <taxon>Thripidae</taxon>
        <taxon>Frankliniella</taxon>
    </lineage>
</organism>
<dbReference type="GO" id="GO:0006513">
    <property type="term" value="P:protein monoubiquitination"/>
    <property type="evidence" value="ECO:0007669"/>
    <property type="project" value="TreeGrafter"/>
</dbReference>
<dbReference type="SUPFAM" id="SSF57850">
    <property type="entry name" value="RING/U-box"/>
    <property type="match status" value="1"/>
</dbReference>
<dbReference type="Pfam" id="PF13445">
    <property type="entry name" value="zf-RING_UBOX"/>
    <property type="match status" value="1"/>
</dbReference>
<feature type="compositionally biased region" description="Polar residues" evidence="5">
    <location>
        <begin position="321"/>
        <end position="333"/>
    </location>
</feature>
<dbReference type="SMART" id="SM00184">
    <property type="entry name" value="RING"/>
    <property type="match status" value="1"/>
</dbReference>
<dbReference type="AlphaFoldDB" id="A0AAE1H0U8"/>
<dbReference type="GO" id="GO:0061630">
    <property type="term" value="F:ubiquitin protein ligase activity"/>
    <property type="evidence" value="ECO:0007669"/>
    <property type="project" value="TreeGrafter"/>
</dbReference>
<dbReference type="PROSITE" id="PS50089">
    <property type="entry name" value="ZF_RING_2"/>
    <property type="match status" value="1"/>
</dbReference>
<dbReference type="EMBL" id="JAHWGI010000293">
    <property type="protein sequence ID" value="KAK3912474.1"/>
    <property type="molecule type" value="Genomic_DNA"/>
</dbReference>
<dbReference type="InterPro" id="IPR047153">
    <property type="entry name" value="TRIM45/56/19-like"/>
</dbReference>
<dbReference type="Gene3D" id="3.30.40.10">
    <property type="entry name" value="Zinc/RING finger domain, C3HC4 (zinc finger)"/>
    <property type="match status" value="1"/>
</dbReference>
<name>A0AAE1H0U8_9NEOP</name>
<dbReference type="GO" id="GO:0008270">
    <property type="term" value="F:zinc ion binding"/>
    <property type="evidence" value="ECO:0007669"/>
    <property type="project" value="UniProtKB-KW"/>
</dbReference>
<evidence type="ECO:0000313" key="8">
    <source>
        <dbReference type="Proteomes" id="UP001219518"/>
    </source>
</evidence>
<comment type="caution">
    <text evidence="7">The sequence shown here is derived from an EMBL/GenBank/DDBJ whole genome shotgun (WGS) entry which is preliminary data.</text>
</comment>
<evidence type="ECO:0000256" key="2">
    <source>
        <dbReference type="ARBA" id="ARBA00022771"/>
    </source>
</evidence>
<gene>
    <name evidence="7" type="ORF">KUF71_022044</name>
</gene>
<feature type="domain" description="RING-type" evidence="6">
    <location>
        <begin position="31"/>
        <end position="79"/>
    </location>
</feature>
<keyword evidence="1" id="KW-0479">Metal-binding</keyword>
<dbReference type="InterPro" id="IPR013083">
    <property type="entry name" value="Znf_RING/FYVE/PHD"/>
</dbReference>
<evidence type="ECO:0000256" key="5">
    <source>
        <dbReference type="SAM" id="MobiDB-lite"/>
    </source>
</evidence>
<dbReference type="PANTHER" id="PTHR25462:SF229">
    <property type="entry name" value="TRANSCRIPTION INTERMEDIARY FACTOR 1-BETA"/>
    <property type="match status" value="1"/>
</dbReference>
<dbReference type="InterPro" id="IPR001841">
    <property type="entry name" value="Znf_RING"/>
</dbReference>
<evidence type="ECO:0000313" key="7">
    <source>
        <dbReference type="EMBL" id="KAK3912474.1"/>
    </source>
</evidence>
<dbReference type="Proteomes" id="UP001219518">
    <property type="component" value="Unassembled WGS sequence"/>
</dbReference>
<accession>A0AAE1H0U8</accession>
<dbReference type="InterPro" id="IPR027370">
    <property type="entry name" value="Znf-RING_euk"/>
</dbReference>
<dbReference type="InterPro" id="IPR017907">
    <property type="entry name" value="Znf_RING_CS"/>
</dbReference>
<evidence type="ECO:0000256" key="3">
    <source>
        <dbReference type="ARBA" id="ARBA00022833"/>
    </source>
</evidence>
<evidence type="ECO:0000259" key="6">
    <source>
        <dbReference type="PROSITE" id="PS50089"/>
    </source>
</evidence>
<feature type="region of interest" description="Disordered" evidence="5">
    <location>
        <begin position="320"/>
        <end position="353"/>
    </location>
</feature>
<keyword evidence="2 4" id="KW-0863">Zinc-finger</keyword>
<protein>
    <submittedName>
        <fullName evidence="7">Roquin-2</fullName>
    </submittedName>
</protein>
<evidence type="ECO:0000256" key="4">
    <source>
        <dbReference type="PROSITE-ProRule" id="PRU00175"/>
    </source>
</evidence>
<reference evidence="7" key="1">
    <citation type="submission" date="2021-07" db="EMBL/GenBank/DDBJ databases">
        <authorList>
            <person name="Catto M.A."/>
            <person name="Jacobson A."/>
            <person name="Kennedy G."/>
            <person name="Labadie P."/>
            <person name="Hunt B.G."/>
            <person name="Srinivasan R."/>
        </authorList>
    </citation>
    <scope>NUCLEOTIDE SEQUENCE</scope>
    <source>
        <strain evidence="7">PL_HMW_Pooled</strain>
        <tissue evidence="7">Head</tissue>
    </source>
</reference>
<proteinExistence type="predicted"/>
<dbReference type="PROSITE" id="PS00518">
    <property type="entry name" value="ZF_RING_1"/>
    <property type="match status" value="1"/>
</dbReference>
<sequence>MRESVAIIEKINYTSSVNSVYSLTIMDALECEVCLDQFDSSTRKPKILSCGHTICLTCVVELHRKAAAPNDAFLCPKCRKEIQSSPSALIDNFYILSLIQDTPKAKSISPAPVRFWCTECSEVADKTCEEKHTICRLQKHRGRVLKDVIDTLERAVSVRGQLADLLRETNQKFDALLEKQANEIAERQALVQASLSLVCDSLELTGPEWEEVNAATLQARQTCEESLPADEQSLELLRTARRCEVTVHGEEGITWCADLRVQSGHADEGDGETATFVLALLAALQRSRLLSVKNPKPVSDNTLGKGCELGKDANAIVEQKPCQQQSRGKYSQTEGERVAKRTNAPGSPKALGRDKLQLTKPTETFPIPTGGKAAVMTPAALHVTTSPQSTMSTLQDEEEFWDMLGGSIIPTPNRGGSNFETGDTRVLDVSVLSSSAGRRKEKDDLLLNFKSTVTVLRGLQCSVDRAWACALLGVFSRQLESLELQDACEEHLRTVTFMPRLRKLRLQSKESNASALSGFALPGPRPAQLQELELDVPLSDVPIICRLFGGGVPTLRLVLRHGTDLDALLSLVAGLKEQSVQRGVLRHWPGPAGAGLGPVGLRKIVLMPRTRQGGRVTEHGELRCTMWREVFTSGLPSVQVQCSECGSGKGSVEAQAAAFLKKAAANISSHFFQ</sequence>
<dbReference type="PANTHER" id="PTHR25462">
    <property type="entry name" value="BONUS, ISOFORM C-RELATED"/>
    <property type="match status" value="1"/>
</dbReference>
<keyword evidence="8" id="KW-1185">Reference proteome</keyword>
<reference evidence="7" key="2">
    <citation type="journal article" date="2023" name="BMC Genomics">
        <title>Pest status, molecular evolution, and epigenetic factors derived from the genome assembly of Frankliniella fusca, a thysanopteran phytovirus vector.</title>
        <authorList>
            <person name="Catto M.A."/>
            <person name="Labadie P.E."/>
            <person name="Jacobson A.L."/>
            <person name="Kennedy G.G."/>
            <person name="Srinivasan R."/>
            <person name="Hunt B.G."/>
        </authorList>
    </citation>
    <scope>NUCLEOTIDE SEQUENCE</scope>
    <source>
        <strain evidence="7">PL_HMW_Pooled</strain>
    </source>
</reference>